<sequence>MTCLKRHHLIEHSDREHEINTKHSMNENKCRTTHNDYVTCMGSNNNQGTLLHNAALHSNCHDFCVELMNCFSTNRELETQTSEPQCIPFYRRLLRCGLHHLWNNYWCALTKFGEAE</sequence>
<comment type="caution">
    <text evidence="1">The sequence shown here is derived from an EMBL/GenBank/DDBJ whole genome shotgun (WGS) entry which is preliminary data.</text>
</comment>
<proteinExistence type="predicted"/>
<dbReference type="AlphaFoldDB" id="A0A3R7NK51"/>
<dbReference type="EMBL" id="MKGL01000081">
    <property type="protein sequence ID" value="RNF07689.1"/>
    <property type="molecule type" value="Genomic_DNA"/>
</dbReference>
<evidence type="ECO:0000313" key="2">
    <source>
        <dbReference type="Proteomes" id="UP000283634"/>
    </source>
</evidence>
<organism evidence="1 2">
    <name type="scientific">Trypanosoma rangeli</name>
    <dbReference type="NCBI Taxonomy" id="5698"/>
    <lineage>
        <taxon>Eukaryota</taxon>
        <taxon>Discoba</taxon>
        <taxon>Euglenozoa</taxon>
        <taxon>Kinetoplastea</taxon>
        <taxon>Metakinetoplastina</taxon>
        <taxon>Trypanosomatida</taxon>
        <taxon>Trypanosomatidae</taxon>
        <taxon>Trypanosoma</taxon>
        <taxon>Herpetosoma</taxon>
    </lineage>
</organism>
<dbReference type="GeneID" id="40327144"/>
<keyword evidence="2" id="KW-1185">Reference proteome</keyword>
<dbReference type="VEuPathDB" id="TriTrypDB:TRSC58_07325"/>
<dbReference type="RefSeq" id="XP_029239975.1">
    <property type="nucleotide sequence ID" value="XM_029380188.1"/>
</dbReference>
<accession>A0A3R7NK51</accession>
<dbReference type="Proteomes" id="UP000283634">
    <property type="component" value="Unassembled WGS sequence"/>
</dbReference>
<protein>
    <submittedName>
        <fullName evidence="1">Uncharacterized protein</fullName>
    </submittedName>
</protein>
<evidence type="ECO:0000313" key="1">
    <source>
        <dbReference type="EMBL" id="RNF07689.1"/>
    </source>
</evidence>
<reference evidence="1 2" key="1">
    <citation type="journal article" date="2018" name="BMC Genomics">
        <title>Genomic comparison of Trypanosoma conorhini and Trypanosoma rangeli to Trypanosoma cruzi strains of high and low virulence.</title>
        <authorList>
            <person name="Bradwell K.R."/>
            <person name="Koparde V.N."/>
            <person name="Matveyev A.V."/>
            <person name="Serrano M.G."/>
            <person name="Alves J.M."/>
            <person name="Parikh H."/>
            <person name="Huang B."/>
            <person name="Lee V."/>
            <person name="Espinosa-Alvarez O."/>
            <person name="Ortiz P.A."/>
            <person name="Costa-Martins A.G."/>
            <person name="Teixeira M.M."/>
            <person name="Buck G.A."/>
        </authorList>
    </citation>
    <scope>NUCLEOTIDE SEQUENCE [LARGE SCALE GENOMIC DNA]</scope>
    <source>
        <strain evidence="1 2">AM80</strain>
    </source>
</reference>
<gene>
    <name evidence="1" type="ORF">TraAM80_03211</name>
</gene>
<name>A0A3R7NK51_TRYRA</name>
<dbReference type="OrthoDB" id="270622at2759"/>